<evidence type="ECO:0000259" key="1">
    <source>
        <dbReference type="Pfam" id="PF06527"/>
    </source>
</evidence>
<evidence type="ECO:0000313" key="3">
    <source>
        <dbReference type="Proteomes" id="UP000262939"/>
    </source>
</evidence>
<accession>A0A372L7L0</accession>
<dbReference type="EMBL" id="QVTD01000022">
    <property type="protein sequence ID" value="RFU60743.1"/>
    <property type="molecule type" value="Genomic_DNA"/>
</dbReference>
<gene>
    <name evidence="2" type="ORF">D0466_20535</name>
</gene>
<dbReference type="InterPro" id="IPR009492">
    <property type="entry name" value="TniQ"/>
</dbReference>
<evidence type="ECO:0000313" key="2">
    <source>
        <dbReference type="EMBL" id="RFU60743.1"/>
    </source>
</evidence>
<feature type="domain" description="TniQ" evidence="1">
    <location>
        <begin position="13"/>
        <end position="150"/>
    </location>
</feature>
<sequence>MKSSDTMLQRLGIRPAPKLGESLSSFVFRLCTLNKINFKELIKFVYKEKYVNKDKFLIDVFPDEVINLHDLSILCGHDVETLKNHSFGVIFNKIYNQNDNRKRAFKLDMNGLLIKDKRRFCIKCLAESGNFKLLWQVKGVNCCEIHKLPLVDTCQDCGEIQPYLHEGLMEKHCFYCYSELPHQVISQVTMSKGNDESRIIDNWTFLLNPSLPFTKVSFPFNTEQSIALTLLYAQSVIFTKKILGRIKEDRLKSSIKNLNNSRSVLVSDVLYMSKEYKINAQDLLGLQIDDRFAKEFACLKDKQISPINCATPWCLHKGSNNKMQKVVSSYHRLKDKYLSMVVCTSCNIRYGVNITNNEWEDVENQITLISDVIKMLEKGESIRGITRIAKSKTYQILGYILFHELFSTTNLVKIKKENMPTDDVSYFYEIYEGSMAFPNLYKKAKRLFAWNMYELGYYLASPVVQNELNLTENIKRVRYFHSKTIVKGKVEKIVNAAVKSTENMSLLQIAGALEKTPSIFRHYSLNDDLKTDINNHNNKLRKTRFRHLYESVERFFTSDNNQCKFIVMKDVYSYLGINRSYVRRNNLTLDHYISEKINCHNEEYSKRKVNEMIMSAVKVIDEFMTLGERPTMKQISAGIGISVATLYEYQEVLQAISDYKRKGRL</sequence>
<organism evidence="2 3">
    <name type="scientific">Peribacillus glennii</name>
    <dbReference type="NCBI Taxonomy" id="2303991"/>
    <lineage>
        <taxon>Bacteria</taxon>
        <taxon>Bacillati</taxon>
        <taxon>Bacillota</taxon>
        <taxon>Bacilli</taxon>
        <taxon>Bacillales</taxon>
        <taxon>Bacillaceae</taxon>
        <taxon>Peribacillus</taxon>
    </lineage>
</organism>
<keyword evidence="3" id="KW-1185">Reference proteome</keyword>
<protein>
    <recommendedName>
        <fullName evidence="1">TniQ domain-containing protein</fullName>
    </recommendedName>
</protein>
<dbReference type="Proteomes" id="UP000262939">
    <property type="component" value="Unassembled WGS sequence"/>
</dbReference>
<dbReference type="RefSeq" id="WP_117324379.1">
    <property type="nucleotide sequence ID" value="NZ_QVTD01000022.1"/>
</dbReference>
<dbReference type="OrthoDB" id="2569037at2"/>
<name>A0A372L7L0_9BACI</name>
<proteinExistence type="predicted"/>
<comment type="caution">
    <text evidence="2">The sequence shown here is derived from an EMBL/GenBank/DDBJ whole genome shotgun (WGS) entry which is preliminary data.</text>
</comment>
<reference evidence="2 3" key="1">
    <citation type="submission" date="2018-08" db="EMBL/GenBank/DDBJ databases">
        <title>Bacillus chawlae sp. nov., Bacillus glennii sp. nov., and Bacillus saganii sp. nov. Isolated from the Vehicle Assembly Building at Kennedy Space Center where the Viking Spacecraft were Assembled.</title>
        <authorList>
            <person name="Seuylemezian A."/>
            <person name="Vaishampayan P."/>
        </authorList>
    </citation>
    <scope>NUCLEOTIDE SEQUENCE [LARGE SCALE GENOMIC DNA]</scope>
    <source>
        <strain evidence="2 3">V44-8</strain>
    </source>
</reference>
<dbReference type="AlphaFoldDB" id="A0A372L7L0"/>
<dbReference type="Pfam" id="PF06527">
    <property type="entry name" value="TniQ"/>
    <property type="match status" value="1"/>
</dbReference>